<comment type="similarity">
    <text evidence="1">Belongs to the DeSI family.</text>
</comment>
<dbReference type="AlphaFoldDB" id="A0A152A0X2"/>
<dbReference type="InParanoid" id="A0A152A0X2"/>
<feature type="compositionally biased region" description="Polar residues" evidence="4">
    <location>
        <begin position="161"/>
        <end position="180"/>
    </location>
</feature>
<accession>A0A152A0X2</accession>
<keyword evidence="3" id="KW-0378">Hydrolase</keyword>
<dbReference type="SMART" id="SM01179">
    <property type="entry name" value="DUF862"/>
    <property type="match status" value="1"/>
</dbReference>
<dbReference type="Proteomes" id="UP000076078">
    <property type="component" value="Unassembled WGS sequence"/>
</dbReference>
<dbReference type="InterPro" id="IPR042266">
    <property type="entry name" value="PPPDE_sf"/>
</dbReference>
<dbReference type="OrthoDB" id="412286at2759"/>
<gene>
    <name evidence="6" type="ORF">DLAC_03866</name>
</gene>
<dbReference type="STRING" id="361077.A0A152A0X2"/>
<feature type="region of interest" description="Disordered" evidence="4">
    <location>
        <begin position="273"/>
        <end position="314"/>
    </location>
</feature>
<dbReference type="PROSITE" id="PS51858">
    <property type="entry name" value="PPPDE"/>
    <property type="match status" value="1"/>
</dbReference>
<keyword evidence="2" id="KW-0645">Protease</keyword>
<dbReference type="Gene3D" id="3.90.1720.30">
    <property type="entry name" value="PPPDE domains"/>
    <property type="match status" value="1"/>
</dbReference>
<feature type="region of interest" description="Disordered" evidence="4">
    <location>
        <begin position="233"/>
        <end position="256"/>
    </location>
</feature>
<feature type="compositionally biased region" description="Basic and acidic residues" evidence="4">
    <location>
        <begin position="244"/>
        <end position="253"/>
    </location>
</feature>
<dbReference type="PANTHER" id="PTHR12378:SF80">
    <property type="entry name" value="IP06716P-RELATED"/>
    <property type="match status" value="1"/>
</dbReference>
<evidence type="ECO:0000259" key="5">
    <source>
        <dbReference type="PROSITE" id="PS51858"/>
    </source>
</evidence>
<evidence type="ECO:0000313" key="6">
    <source>
        <dbReference type="EMBL" id="KYQ99901.1"/>
    </source>
</evidence>
<feature type="compositionally biased region" description="Low complexity" evidence="4">
    <location>
        <begin position="274"/>
        <end position="314"/>
    </location>
</feature>
<feature type="region of interest" description="Disordered" evidence="4">
    <location>
        <begin position="161"/>
        <end position="209"/>
    </location>
</feature>
<keyword evidence="7" id="KW-1185">Reference proteome</keyword>
<evidence type="ECO:0000313" key="7">
    <source>
        <dbReference type="Proteomes" id="UP000076078"/>
    </source>
</evidence>
<name>A0A152A0X2_TIELA</name>
<feature type="domain" description="PPPDE" evidence="5">
    <location>
        <begin position="12"/>
        <end position="158"/>
    </location>
</feature>
<evidence type="ECO:0000256" key="4">
    <source>
        <dbReference type="SAM" id="MobiDB-lite"/>
    </source>
</evidence>
<sequence length="314" mass="34554">MNQQRTENKRKENVYINVYDLHPINNYTYLIGLGAYHSGVEVYGTEYSFGGHEFSFSGVFEIEPKTVTGANLRESILIGETTLTNKQVQNLVDKIADEFAGNSYHPLQKNCNSFTKEFIKRLLNKEIPSYINRLAQIGNYFNCILPTSITSMNTPKAITTETTSLTQGQNGFSSNTPSAISSMNSTTRNNNNNNNSTYSSSFSSNSGGGNSNYSSFQGSGFSLTNSTNSILSSLSSISSPNEAKSPRDEEKRNSILVNKKIFEQNLDQEELLEDSNQQTSPTNSNFSSSSNDNSSTSSNNNNNNNSNNNNGILI</sequence>
<comment type="caution">
    <text evidence="6">The sequence shown here is derived from an EMBL/GenBank/DDBJ whole genome shotgun (WGS) entry which is preliminary data.</text>
</comment>
<dbReference type="GO" id="GO:0006508">
    <property type="term" value="P:proteolysis"/>
    <property type="evidence" value="ECO:0007669"/>
    <property type="project" value="UniProtKB-KW"/>
</dbReference>
<organism evidence="6 7">
    <name type="scientific">Tieghemostelium lacteum</name>
    <name type="common">Slime mold</name>
    <name type="synonym">Dictyostelium lacteum</name>
    <dbReference type="NCBI Taxonomy" id="361077"/>
    <lineage>
        <taxon>Eukaryota</taxon>
        <taxon>Amoebozoa</taxon>
        <taxon>Evosea</taxon>
        <taxon>Eumycetozoa</taxon>
        <taxon>Dictyostelia</taxon>
        <taxon>Dictyosteliales</taxon>
        <taxon>Raperosteliaceae</taxon>
        <taxon>Tieghemostelium</taxon>
    </lineage>
</organism>
<dbReference type="GO" id="GO:0101005">
    <property type="term" value="F:deubiquitinase activity"/>
    <property type="evidence" value="ECO:0007669"/>
    <property type="project" value="TreeGrafter"/>
</dbReference>
<feature type="compositionally biased region" description="Low complexity" evidence="4">
    <location>
        <begin position="181"/>
        <end position="209"/>
    </location>
</feature>
<dbReference type="InterPro" id="IPR008580">
    <property type="entry name" value="PPPDE_dom"/>
</dbReference>
<evidence type="ECO:0000256" key="3">
    <source>
        <dbReference type="ARBA" id="ARBA00022801"/>
    </source>
</evidence>
<dbReference type="OMA" id="VYEREYC"/>
<proteinExistence type="inferred from homology"/>
<evidence type="ECO:0000256" key="1">
    <source>
        <dbReference type="ARBA" id="ARBA00008140"/>
    </source>
</evidence>
<evidence type="ECO:0000256" key="2">
    <source>
        <dbReference type="ARBA" id="ARBA00022670"/>
    </source>
</evidence>
<dbReference type="PANTHER" id="PTHR12378">
    <property type="entry name" value="DESUMOYLATING ISOPEPTIDASE"/>
    <property type="match status" value="1"/>
</dbReference>
<reference evidence="6 7" key="1">
    <citation type="submission" date="2015-12" db="EMBL/GenBank/DDBJ databases">
        <title>Dictyostelia acquired genes for synthesis and detection of signals that induce cell-type specialization by lateral gene transfer from prokaryotes.</title>
        <authorList>
            <person name="Gloeckner G."/>
            <person name="Schaap P."/>
        </authorList>
    </citation>
    <scope>NUCLEOTIDE SEQUENCE [LARGE SCALE GENOMIC DNA]</scope>
    <source>
        <strain evidence="6 7">TK</strain>
    </source>
</reference>
<dbReference type="Pfam" id="PF05903">
    <property type="entry name" value="Peptidase_C97"/>
    <property type="match status" value="1"/>
</dbReference>
<dbReference type="EMBL" id="LODT01000020">
    <property type="protein sequence ID" value="KYQ99901.1"/>
    <property type="molecule type" value="Genomic_DNA"/>
</dbReference>
<dbReference type="GO" id="GO:0016579">
    <property type="term" value="P:protein deubiquitination"/>
    <property type="evidence" value="ECO:0007669"/>
    <property type="project" value="TreeGrafter"/>
</dbReference>
<protein>
    <recommendedName>
        <fullName evidence="5">PPPDE domain-containing protein</fullName>
    </recommendedName>
</protein>